<organism evidence="1 2">
    <name type="scientific">Oryzias melastigma</name>
    <name type="common">Marine medaka</name>
    <dbReference type="NCBI Taxonomy" id="30732"/>
    <lineage>
        <taxon>Eukaryota</taxon>
        <taxon>Metazoa</taxon>
        <taxon>Chordata</taxon>
        <taxon>Craniata</taxon>
        <taxon>Vertebrata</taxon>
        <taxon>Euteleostomi</taxon>
        <taxon>Actinopterygii</taxon>
        <taxon>Neopterygii</taxon>
        <taxon>Teleostei</taxon>
        <taxon>Neoteleostei</taxon>
        <taxon>Acanthomorphata</taxon>
        <taxon>Ovalentaria</taxon>
        <taxon>Atherinomorphae</taxon>
        <taxon>Beloniformes</taxon>
        <taxon>Adrianichthyidae</taxon>
        <taxon>Oryziinae</taxon>
        <taxon>Oryzias</taxon>
    </lineage>
</organism>
<evidence type="ECO:0000313" key="2">
    <source>
        <dbReference type="Proteomes" id="UP000646548"/>
    </source>
</evidence>
<accession>A0A834FGQ3</accession>
<reference evidence="1" key="1">
    <citation type="journal article" name="BMC Genomics">
        <title>Long-read sequencing and de novo genome assembly of marine medaka (Oryzias melastigma).</title>
        <authorList>
            <person name="Liang P."/>
            <person name="Saqib H.S.A."/>
            <person name="Ni X."/>
            <person name="Shen Y."/>
        </authorList>
    </citation>
    <scope>NUCLEOTIDE SEQUENCE</scope>
    <source>
        <strain evidence="1">Bigg-433</strain>
    </source>
</reference>
<name>A0A834FGQ3_ORYME</name>
<protein>
    <submittedName>
        <fullName evidence="1">Uncharacterized protein</fullName>
    </submittedName>
</protein>
<comment type="caution">
    <text evidence="1">The sequence shown here is derived from an EMBL/GenBank/DDBJ whole genome shotgun (WGS) entry which is preliminary data.</text>
</comment>
<dbReference type="AlphaFoldDB" id="A0A834FGQ3"/>
<gene>
    <name evidence="1" type="ORF">FQA47_013680</name>
</gene>
<dbReference type="EMBL" id="WKFB01000150">
    <property type="protein sequence ID" value="KAF6733813.1"/>
    <property type="molecule type" value="Genomic_DNA"/>
</dbReference>
<proteinExistence type="predicted"/>
<sequence length="121" mass="13857">MPFYGLLFREKKEEAKGSVFLSLSPETPQRWAPQVDRLTKAQRFSIIILKGAIFNLFQYDGVLLFSPLLSVCPDAVWILLIPFVGVKKSFVFCLHEFCAVTMLDTRVEALPIMFRVEQICP</sequence>
<dbReference type="Proteomes" id="UP000646548">
    <property type="component" value="Unassembled WGS sequence"/>
</dbReference>
<evidence type="ECO:0000313" key="1">
    <source>
        <dbReference type="EMBL" id="KAF6733813.1"/>
    </source>
</evidence>